<evidence type="ECO:0000313" key="1">
    <source>
        <dbReference type="EMBL" id="KPH79601.1"/>
    </source>
</evidence>
<dbReference type="InterPro" id="IPR036412">
    <property type="entry name" value="HAD-like_sf"/>
</dbReference>
<sequence length="200" mass="21560">MRIGIDFDNTIACYDGVFHKAALERGLIPADLGGSKNAVRDHLNGSGRKDDFTQLQGYVYGARMDLVAPYAGFDAFLKAANAAGHELFIVSHKTRTPMMGPAYDMHQAARGFLEARGFIGDAGVRAGNAFFELTKEEKVARAASLGVEVFIDDLPEILSMTGFPAGMRGILFDPDGHHAAIDRFERHASWGSIQSALLGG</sequence>
<gene>
    <name evidence="1" type="ORF">AE618_17140</name>
</gene>
<evidence type="ECO:0008006" key="3">
    <source>
        <dbReference type="Google" id="ProtNLM"/>
    </source>
</evidence>
<accession>A0A0N0MAF5</accession>
<dbReference type="RefSeq" id="WP_054210267.1">
    <property type="nucleotide sequence ID" value="NZ_LGSZ01000048.1"/>
</dbReference>
<reference evidence="1 2" key="1">
    <citation type="submission" date="2015-07" db="EMBL/GenBank/DDBJ databases">
        <title>Whole genome sequencing of Bosea vaviloviae isolated from cave pool.</title>
        <authorList>
            <person name="Tan N.E.H."/>
            <person name="Lee Y.P."/>
            <person name="Gan H.M."/>
            <person name="Barton H."/>
            <person name="Savka M.A."/>
        </authorList>
    </citation>
    <scope>NUCLEOTIDE SEQUENCE [LARGE SCALE GENOMIC DNA]</scope>
    <source>
        <strain evidence="1 2">SD260</strain>
    </source>
</reference>
<dbReference type="AlphaFoldDB" id="A0A0N0MAF5"/>
<organism evidence="1 2">
    <name type="scientific">Bosea vaviloviae</name>
    <dbReference type="NCBI Taxonomy" id="1526658"/>
    <lineage>
        <taxon>Bacteria</taxon>
        <taxon>Pseudomonadati</taxon>
        <taxon>Pseudomonadota</taxon>
        <taxon>Alphaproteobacteria</taxon>
        <taxon>Hyphomicrobiales</taxon>
        <taxon>Boseaceae</taxon>
        <taxon>Bosea</taxon>
    </lineage>
</organism>
<dbReference type="OrthoDB" id="573782at2"/>
<dbReference type="SUPFAM" id="SSF56784">
    <property type="entry name" value="HAD-like"/>
    <property type="match status" value="1"/>
</dbReference>
<dbReference type="EMBL" id="LGSZ01000048">
    <property type="protein sequence ID" value="KPH79601.1"/>
    <property type="molecule type" value="Genomic_DNA"/>
</dbReference>
<dbReference type="Proteomes" id="UP000037822">
    <property type="component" value="Unassembled WGS sequence"/>
</dbReference>
<comment type="caution">
    <text evidence="1">The sequence shown here is derived from an EMBL/GenBank/DDBJ whole genome shotgun (WGS) entry which is preliminary data.</text>
</comment>
<proteinExistence type="predicted"/>
<dbReference type="PATRIC" id="fig|1526658.3.peg.177"/>
<keyword evidence="2" id="KW-1185">Reference proteome</keyword>
<evidence type="ECO:0000313" key="2">
    <source>
        <dbReference type="Proteomes" id="UP000037822"/>
    </source>
</evidence>
<name>A0A0N0MAF5_9HYPH</name>
<protein>
    <recommendedName>
        <fullName evidence="3">Haloacid dehalogenase-like hydrolase</fullName>
    </recommendedName>
</protein>